<accession>A0A0J6VEV0</accession>
<dbReference type="GO" id="GO:0000976">
    <property type="term" value="F:transcription cis-regulatory region binding"/>
    <property type="evidence" value="ECO:0007669"/>
    <property type="project" value="TreeGrafter"/>
</dbReference>
<dbReference type="EMBL" id="JYNU01000057">
    <property type="protein sequence ID" value="KMO69535.1"/>
    <property type="molecule type" value="Genomic_DNA"/>
</dbReference>
<feature type="DNA-binding region" description="H-T-H motif" evidence="4">
    <location>
        <begin position="33"/>
        <end position="52"/>
    </location>
</feature>
<dbReference type="PRINTS" id="PR00455">
    <property type="entry name" value="HTHTETR"/>
</dbReference>
<reference evidence="6 8" key="1">
    <citation type="journal article" date="2015" name="Genome Biol. Evol.">
        <title>Characterization of Three Mycobacterium spp. with Potential Use in Bioremediation by Genome Sequencing and Comparative Genomics.</title>
        <authorList>
            <person name="Das S."/>
            <person name="Pettersson B.M."/>
            <person name="Behra P.R."/>
            <person name="Ramesh M."/>
            <person name="Dasgupta S."/>
            <person name="Bhattacharya A."/>
            <person name="Kirsebom L.A."/>
        </authorList>
    </citation>
    <scope>NUCLEOTIDE SEQUENCE [LARGE SCALE GENOMIC DNA]</scope>
    <source>
        <strain evidence="6 8">DSM 44075</strain>
    </source>
</reference>
<dbReference type="InterPro" id="IPR050109">
    <property type="entry name" value="HTH-type_TetR-like_transc_reg"/>
</dbReference>
<name>A0A0J6VEV0_9MYCO</name>
<dbReference type="EMBL" id="SDLP01000001">
    <property type="protein sequence ID" value="TDL12537.1"/>
    <property type="molecule type" value="Genomic_DNA"/>
</dbReference>
<evidence type="ECO:0000259" key="5">
    <source>
        <dbReference type="PROSITE" id="PS50977"/>
    </source>
</evidence>
<evidence type="ECO:0000313" key="6">
    <source>
        <dbReference type="EMBL" id="KMO69535.1"/>
    </source>
</evidence>
<dbReference type="Proteomes" id="UP000036313">
    <property type="component" value="Unassembled WGS sequence"/>
</dbReference>
<comment type="caution">
    <text evidence="6">The sequence shown here is derived from an EMBL/GenBank/DDBJ whole genome shotgun (WGS) entry which is preliminary data.</text>
</comment>
<dbReference type="AlphaFoldDB" id="A0A0J6VEV0"/>
<dbReference type="Pfam" id="PF00440">
    <property type="entry name" value="TetR_N"/>
    <property type="match status" value="1"/>
</dbReference>
<evidence type="ECO:0000313" key="7">
    <source>
        <dbReference type="EMBL" id="TDL12537.1"/>
    </source>
</evidence>
<proteinExistence type="predicted"/>
<evidence type="ECO:0000256" key="1">
    <source>
        <dbReference type="ARBA" id="ARBA00023015"/>
    </source>
</evidence>
<evidence type="ECO:0000313" key="8">
    <source>
        <dbReference type="Proteomes" id="UP000036313"/>
    </source>
</evidence>
<dbReference type="SUPFAM" id="SSF46689">
    <property type="entry name" value="Homeodomain-like"/>
    <property type="match status" value="1"/>
</dbReference>
<dbReference type="Proteomes" id="UP000294952">
    <property type="component" value="Unassembled WGS sequence"/>
</dbReference>
<keyword evidence="3" id="KW-0804">Transcription</keyword>
<dbReference type="InterPro" id="IPR001647">
    <property type="entry name" value="HTH_TetR"/>
</dbReference>
<evidence type="ECO:0000313" key="9">
    <source>
        <dbReference type="Proteomes" id="UP000294952"/>
    </source>
</evidence>
<dbReference type="Gene3D" id="1.10.357.10">
    <property type="entry name" value="Tetracycline Repressor, domain 2"/>
    <property type="match status" value="1"/>
</dbReference>
<dbReference type="PANTHER" id="PTHR30055">
    <property type="entry name" value="HTH-TYPE TRANSCRIPTIONAL REGULATOR RUTR"/>
    <property type="match status" value="1"/>
</dbReference>
<reference evidence="7 9" key="2">
    <citation type="submission" date="2019-01" db="EMBL/GenBank/DDBJ databases">
        <title>High-quality-draft genome sequences of five non-tuberculosis mycobacteriaceae isolated from a nosocomial environment.</title>
        <authorList>
            <person name="Tiago I."/>
            <person name="Alarico S."/>
            <person name="Pereira S.G."/>
            <person name="Coelho C."/>
            <person name="Maranha A."/>
            <person name="Empadinhas N."/>
        </authorList>
    </citation>
    <scope>NUCLEOTIDE SEQUENCE [LARGE SCALE GENOMIC DNA]</scope>
    <source>
        <strain evidence="7 9">22DIII</strain>
    </source>
</reference>
<keyword evidence="2 4" id="KW-0238">DNA-binding</keyword>
<dbReference type="PATRIC" id="fig|1807.14.peg.4998"/>
<organism evidence="6 8">
    <name type="scientific">Mycolicibacterium obuense</name>
    <dbReference type="NCBI Taxonomy" id="1807"/>
    <lineage>
        <taxon>Bacteria</taxon>
        <taxon>Bacillati</taxon>
        <taxon>Actinomycetota</taxon>
        <taxon>Actinomycetes</taxon>
        <taxon>Mycobacteriales</taxon>
        <taxon>Mycobacteriaceae</taxon>
        <taxon>Mycolicibacterium</taxon>
    </lineage>
</organism>
<keyword evidence="1" id="KW-0805">Transcription regulation</keyword>
<dbReference type="PANTHER" id="PTHR30055:SF234">
    <property type="entry name" value="HTH-TYPE TRANSCRIPTIONAL REGULATOR BETI"/>
    <property type="match status" value="1"/>
</dbReference>
<dbReference type="PROSITE" id="PS50977">
    <property type="entry name" value="HTH_TETR_2"/>
    <property type="match status" value="1"/>
</dbReference>
<evidence type="ECO:0000256" key="3">
    <source>
        <dbReference type="ARBA" id="ARBA00023163"/>
    </source>
</evidence>
<protein>
    <submittedName>
        <fullName evidence="6">Bacterial regulatory protein, tetR family</fullName>
    </submittedName>
    <submittedName>
        <fullName evidence="7">TetR/AcrR family transcriptional regulator</fullName>
    </submittedName>
</protein>
<evidence type="ECO:0000256" key="4">
    <source>
        <dbReference type="PROSITE-ProRule" id="PRU00335"/>
    </source>
</evidence>
<sequence>MSAALPEQQSAKAARLLTAAGELLLKRGARGFTVADVAARAHVGKGTVYLYWPTKEDLLLGLVGRGFLGLLDDLITRIRTDAELARPSRFCPMMLEAAANHPLIAAMQRQDGDLLGMLADHPRSVALHQTLGPSAVIGAVLPVWRRHGLARTDWDLADQAFALHGLITGIALSLVSGAGDPLPTADPLQVLSTAVTALLGTESAGDDDLTTAATELVGFLSERSSQAAKLVDIRVDAPHPDAGA</sequence>
<gene>
    <name evidence="7" type="ORF">EUA04_01290</name>
    <name evidence="6" type="ORF">MOBUDSM44075_04961</name>
</gene>
<evidence type="ECO:0000256" key="2">
    <source>
        <dbReference type="ARBA" id="ARBA00023125"/>
    </source>
</evidence>
<dbReference type="InterPro" id="IPR009057">
    <property type="entry name" value="Homeodomain-like_sf"/>
</dbReference>
<feature type="domain" description="HTH tetR-type" evidence="5">
    <location>
        <begin position="10"/>
        <end position="70"/>
    </location>
</feature>
<dbReference type="GO" id="GO:0003700">
    <property type="term" value="F:DNA-binding transcription factor activity"/>
    <property type="evidence" value="ECO:0007669"/>
    <property type="project" value="TreeGrafter"/>
</dbReference>